<feature type="non-terminal residue" evidence="2">
    <location>
        <position position="68"/>
    </location>
</feature>
<evidence type="ECO:0000313" key="3">
    <source>
        <dbReference type="Proteomes" id="UP000265520"/>
    </source>
</evidence>
<evidence type="ECO:0000313" key="2">
    <source>
        <dbReference type="EMBL" id="MCI45420.1"/>
    </source>
</evidence>
<accession>A0A392SBT3</accession>
<reference evidence="2 3" key="1">
    <citation type="journal article" date="2018" name="Front. Plant Sci.">
        <title>Red Clover (Trifolium pratense) and Zigzag Clover (T. medium) - A Picture of Genomic Similarities and Differences.</title>
        <authorList>
            <person name="Dluhosova J."/>
            <person name="Istvanek J."/>
            <person name="Nedelnik J."/>
            <person name="Repkova J."/>
        </authorList>
    </citation>
    <scope>NUCLEOTIDE SEQUENCE [LARGE SCALE GENOMIC DNA]</scope>
    <source>
        <strain evidence="3">cv. 10/8</strain>
        <tissue evidence="2">Leaf</tissue>
    </source>
</reference>
<name>A0A392SBT3_9FABA</name>
<sequence length="68" mass="7078">MPESQDPENLAVDHPIASKDKTSSSTDGINWGEMMSESDVPTRSGGSTIPAVSSTSKLSADLGITPEE</sequence>
<proteinExistence type="predicted"/>
<keyword evidence="3" id="KW-1185">Reference proteome</keyword>
<dbReference type="EMBL" id="LXQA010344004">
    <property type="protein sequence ID" value="MCI45420.1"/>
    <property type="molecule type" value="Genomic_DNA"/>
</dbReference>
<feature type="compositionally biased region" description="Polar residues" evidence="1">
    <location>
        <begin position="39"/>
        <end position="58"/>
    </location>
</feature>
<protein>
    <submittedName>
        <fullName evidence="2">Uncharacterized protein</fullName>
    </submittedName>
</protein>
<dbReference type="AlphaFoldDB" id="A0A392SBT3"/>
<evidence type="ECO:0000256" key="1">
    <source>
        <dbReference type="SAM" id="MobiDB-lite"/>
    </source>
</evidence>
<organism evidence="2 3">
    <name type="scientific">Trifolium medium</name>
    <dbReference type="NCBI Taxonomy" id="97028"/>
    <lineage>
        <taxon>Eukaryota</taxon>
        <taxon>Viridiplantae</taxon>
        <taxon>Streptophyta</taxon>
        <taxon>Embryophyta</taxon>
        <taxon>Tracheophyta</taxon>
        <taxon>Spermatophyta</taxon>
        <taxon>Magnoliopsida</taxon>
        <taxon>eudicotyledons</taxon>
        <taxon>Gunneridae</taxon>
        <taxon>Pentapetalae</taxon>
        <taxon>rosids</taxon>
        <taxon>fabids</taxon>
        <taxon>Fabales</taxon>
        <taxon>Fabaceae</taxon>
        <taxon>Papilionoideae</taxon>
        <taxon>50 kb inversion clade</taxon>
        <taxon>NPAAA clade</taxon>
        <taxon>Hologalegina</taxon>
        <taxon>IRL clade</taxon>
        <taxon>Trifolieae</taxon>
        <taxon>Trifolium</taxon>
    </lineage>
</organism>
<feature type="region of interest" description="Disordered" evidence="1">
    <location>
        <begin position="1"/>
        <end position="68"/>
    </location>
</feature>
<comment type="caution">
    <text evidence="2">The sequence shown here is derived from an EMBL/GenBank/DDBJ whole genome shotgun (WGS) entry which is preliminary data.</text>
</comment>
<dbReference type="Proteomes" id="UP000265520">
    <property type="component" value="Unassembled WGS sequence"/>
</dbReference>